<dbReference type="InterPro" id="IPR016130">
    <property type="entry name" value="Tyr_Pase_AS"/>
</dbReference>
<evidence type="ECO:0000313" key="2">
    <source>
        <dbReference type="EMBL" id="AFY96998.1"/>
    </source>
</evidence>
<protein>
    <recommendedName>
        <fullName evidence="1">Tyrosine specific protein phosphatases domain-containing protein</fullName>
    </recommendedName>
</protein>
<keyword evidence="3" id="KW-1185">Reference proteome</keyword>
<dbReference type="Gene3D" id="3.90.190.10">
    <property type="entry name" value="Protein tyrosine phosphatase superfamily"/>
    <property type="match status" value="1"/>
</dbReference>
<dbReference type="KEGG" id="cmp:Cha6605_6168"/>
<dbReference type="InterPro" id="IPR000340">
    <property type="entry name" value="Dual-sp_phosphatase_cat-dom"/>
</dbReference>
<dbReference type="PROSITE" id="PS00383">
    <property type="entry name" value="TYR_PHOSPHATASE_1"/>
    <property type="match status" value="1"/>
</dbReference>
<dbReference type="RefSeq" id="WP_015328883.1">
    <property type="nucleotide sequence ID" value="NC_020053.1"/>
</dbReference>
<dbReference type="OrthoDB" id="9806482at2"/>
<dbReference type="HOGENOM" id="CLU_130849_0_0_3"/>
<sequence length="181" mass="20120">MYKFSAASENELIVFGSARPGYSNEKVNEWIEFMHSQEIERVCCLLPESQLARYSNLLEVYRQTFGIDQVCWAPIEDFNFADPDLLIHQILPFLATANQKNEKVVVHCSGGVGRTGHVLAAWLVAGRGLSNTAAIAAVKQTGKNPYEAIVAAPFKGRNPWKVAAELDLLLDECNRLRGKLV</sequence>
<dbReference type="EMBL" id="CP003601">
    <property type="protein sequence ID" value="AFY96998.1"/>
    <property type="molecule type" value="Genomic_DNA"/>
</dbReference>
<dbReference type="SUPFAM" id="SSF52799">
    <property type="entry name" value="(Phosphotyrosine protein) phosphatases II"/>
    <property type="match status" value="1"/>
</dbReference>
<proteinExistence type="predicted"/>
<evidence type="ECO:0000259" key="1">
    <source>
        <dbReference type="PROSITE" id="PS50056"/>
    </source>
</evidence>
<dbReference type="Proteomes" id="UP000010366">
    <property type="component" value="Plasmid pCHA6605.01"/>
</dbReference>
<reference evidence="2 3" key="1">
    <citation type="submission" date="2012-05" db="EMBL/GenBank/DDBJ databases">
        <title>Noncontiguous Finished plasmid 1 of genome of Chamaesiphon sp. PCC 6605.</title>
        <authorList>
            <consortium name="US DOE Joint Genome Institute"/>
            <person name="Gugger M."/>
            <person name="Coursin T."/>
            <person name="Rippka R."/>
            <person name="Tandeau De Marsac N."/>
            <person name="Huntemann M."/>
            <person name="Wei C.-L."/>
            <person name="Han J."/>
            <person name="Detter J.C."/>
            <person name="Han C."/>
            <person name="Tapia R."/>
            <person name="Chen A."/>
            <person name="Kyrpides N."/>
            <person name="Mavromatis K."/>
            <person name="Markowitz V."/>
            <person name="Szeto E."/>
            <person name="Ivanova N."/>
            <person name="Pagani I."/>
            <person name="Pati A."/>
            <person name="Goodwin L."/>
            <person name="Nordberg H.P."/>
            <person name="Cantor M.N."/>
            <person name="Hua S.X."/>
            <person name="Woyke T."/>
            <person name="Kerfeld C.A."/>
        </authorList>
    </citation>
    <scope>NUCLEOTIDE SEQUENCE [LARGE SCALE GENOMIC DNA]</scope>
    <source>
        <strain evidence="3">ATCC 27169 / PCC 6605</strain>
        <plasmid evidence="3">Plasmid pCHA6605.01</plasmid>
    </source>
</reference>
<dbReference type="InterPro" id="IPR000387">
    <property type="entry name" value="Tyr_Pase_dom"/>
</dbReference>
<keyword evidence="2" id="KW-0614">Plasmid</keyword>
<feature type="domain" description="Tyrosine specific protein phosphatases" evidence="1">
    <location>
        <begin position="88"/>
        <end position="140"/>
    </location>
</feature>
<evidence type="ECO:0000313" key="3">
    <source>
        <dbReference type="Proteomes" id="UP000010366"/>
    </source>
</evidence>
<dbReference type="InterPro" id="IPR029021">
    <property type="entry name" value="Prot-tyrosine_phosphatase-like"/>
</dbReference>
<name>K9UQN6_CHAP6</name>
<geneLocation type="plasmid" evidence="2 3">
    <name>pCHA6605.01</name>
</geneLocation>
<dbReference type="PATRIC" id="fig|1173020.3.peg.7069"/>
<dbReference type="PROSITE" id="PS50056">
    <property type="entry name" value="TYR_PHOSPHATASE_2"/>
    <property type="match status" value="1"/>
</dbReference>
<organism evidence="2 3">
    <name type="scientific">Chamaesiphon minutus (strain ATCC 27169 / PCC 6605)</name>
    <dbReference type="NCBI Taxonomy" id="1173020"/>
    <lineage>
        <taxon>Bacteria</taxon>
        <taxon>Bacillati</taxon>
        <taxon>Cyanobacteriota</taxon>
        <taxon>Cyanophyceae</taxon>
        <taxon>Gomontiellales</taxon>
        <taxon>Chamaesiphonaceae</taxon>
        <taxon>Chamaesiphon</taxon>
    </lineage>
</organism>
<accession>K9UQN6</accession>
<dbReference type="Pfam" id="PF00782">
    <property type="entry name" value="DSPc"/>
    <property type="match status" value="1"/>
</dbReference>
<dbReference type="eggNOG" id="COG2453">
    <property type="taxonomic scope" value="Bacteria"/>
</dbReference>
<gene>
    <name evidence="2" type="ORF">Cha6605_6168</name>
</gene>
<dbReference type="AlphaFoldDB" id="K9UQN6"/>